<keyword evidence="8" id="KW-0496">Mitochondrion</keyword>
<dbReference type="Proteomes" id="UP000182259">
    <property type="component" value="Chromosome V"/>
</dbReference>
<evidence type="ECO:0000256" key="2">
    <source>
        <dbReference type="ARBA" id="ARBA00012552"/>
    </source>
</evidence>
<dbReference type="Pfam" id="PF00271">
    <property type="entry name" value="Helicase_C"/>
    <property type="match status" value="1"/>
</dbReference>
<dbReference type="InterPro" id="IPR050699">
    <property type="entry name" value="RNA-DNA_Helicase"/>
</dbReference>
<dbReference type="PANTHER" id="PTHR12131:SF1">
    <property type="entry name" value="ATP-DEPENDENT RNA HELICASE SUPV3L1, MITOCHONDRIAL-RELATED"/>
    <property type="match status" value="1"/>
</dbReference>
<evidence type="ECO:0000256" key="9">
    <source>
        <dbReference type="ARBA" id="ARBA00047984"/>
    </source>
</evidence>
<dbReference type="InterPro" id="IPR027417">
    <property type="entry name" value="P-loop_NTPase"/>
</dbReference>
<keyword evidence="7" id="KW-0809">Transit peptide</keyword>
<feature type="domain" description="Helicase C-terminal" evidence="11">
    <location>
        <begin position="333"/>
        <end position="514"/>
    </location>
</feature>
<dbReference type="InterPro" id="IPR022192">
    <property type="entry name" value="SUV3_C"/>
</dbReference>
<dbReference type="Gene3D" id="1.20.272.40">
    <property type="match status" value="1"/>
</dbReference>
<keyword evidence="6" id="KW-0067">ATP-binding</keyword>
<dbReference type="SMART" id="SM00490">
    <property type="entry name" value="HELICc"/>
    <property type="match status" value="1"/>
</dbReference>
<evidence type="ECO:0000256" key="7">
    <source>
        <dbReference type="ARBA" id="ARBA00022946"/>
    </source>
</evidence>
<keyword evidence="3" id="KW-0547">Nucleotide-binding</keyword>
<dbReference type="Pfam" id="PF22527">
    <property type="entry name" value="DEXQc_Suv3"/>
    <property type="match status" value="1"/>
</dbReference>
<dbReference type="EC" id="3.6.4.13" evidence="2"/>
<dbReference type="CDD" id="cd17913">
    <property type="entry name" value="DEXQc_Suv3"/>
    <property type="match status" value="1"/>
</dbReference>
<dbReference type="InterPro" id="IPR055206">
    <property type="entry name" value="DEXQc_SUV3"/>
</dbReference>
<evidence type="ECO:0000256" key="10">
    <source>
        <dbReference type="ARBA" id="ARBA00071444"/>
    </source>
</evidence>
<evidence type="ECO:0000256" key="4">
    <source>
        <dbReference type="ARBA" id="ARBA00022801"/>
    </source>
</evidence>
<keyword evidence="4" id="KW-0378">Hydrolase</keyword>
<dbReference type="GO" id="GO:0005524">
    <property type="term" value="F:ATP binding"/>
    <property type="evidence" value="ECO:0007669"/>
    <property type="project" value="UniProtKB-KW"/>
</dbReference>
<accession>A0A1L0GNG0</accession>
<dbReference type="InterPro" id="IPR044774">
    <property type="entry name" value="Suv3_DEXQc"/>
</dbReference>
<evidence type="ECO:0000256" key="5">
    <source>
        <dbReference type="ARBA" id="ARBA00022806"/>
    </source>
</evidence>
<dbReference type="Gene3D" id="1.20.58.1080">
    <property type="match status" value="1"/>
</dbReference>
<comment type="subcellular location">
    <subcellularLocation>
        <location evidence="1">Mitochondrion</location>
    </subcellularLocation>
</comment>
<evidence type="ECO:0000313" key="13">
    <source>
        <dbReference type="Proteomes" id="UP000182259"/>
    </source>
</evidence>
<protein>
    <recommendedName>
        <fullName evidence="10">ATP-dependent RNA helicase SUV3, mitochondrial</fullName>
        <ecNumber evidence="2">3.6.4.13</ecNumber>
    </recommendedName>
</protein>
<dbReference type="EMBL" id="LT635768">
    <property type="protein sequence ID" value="SGZ57645.1"/>
    <property type="molecule type" value="Genomic_DNA"/>
</dbReference>
<dbReference type="Pfam" id="PF12513">
    <property type="entry name" value="SUV3_C"/>
    <property type="match status" value="1"/>
</dbReference>
<comment type="catalytic activity">
    <reaction evidence="9">
        <text>ATP + H2O = ADP + phosphate + H(+)</text>
        <dbReference type="Rhea" id="RHEA:13065"/>
        <dbReference type="ChEBI" id="CHEBI:15377"/>
        <dbReference type="ChEBI" id="CHEBI:15378"/>
        <dbReference type="ChEBI" id="CHEBI:30616"/>
        <dbReference type="ChEBI" id="CHEBI:43474"/>
        <dbReference type="ChEBI" id="CHEBI:456216"/>
        <dbReference type="EC" id="3.6.4.13"/>
    </reaction>
</comment>
<dbReference type="GO" id="GO:0000965">
    <property type="term" value="P:mitochondrial RNA 3'-end processing"/>
    <property type="evidence" value="ECO:0007669"/>
    <property type="project" value="TreeGrafter"/>
</dbReference>
<dbReference type="GO" id="GO:0003724">
    <property type="term" value="F:RNA helicase activity"/>
    <property type="evidence" value="ECO:0007669"/>
    <property type="project" value="UniProtKB-EC"/>
</dbReference>
<evidence type="ECO:0000256" key="6">
    <source>
        <dbReference type="ARBA" id="ARBA00022840"/>
    </source>
</evidence>
<dbReference type="SUPFAM" id="SSF52540">
    <property type="entry name" value="P-loop containing nucleoside triphosphate hydrolases"/>
    <property type="match status" value="2"/>
</dbReference>
<organism evidence="12 13">
    <name type="scientific">Sungouiella intermedia</name>
    <dbReference type="NCBI Taxonomy" id="45354"/>
    <lineage>
        <taxon>Eukaryota</taxon>
        <taxon>Fungi</taxon>
        <taxon>Dikarya</taxon>
        <taxon>Ascomycota</taxon>
        <taxon>Saccharomycotina</taxon>
        <taxon>Pichiomycetes</taxon>
        <taxon>Metschnikowiaceae</taxon>
        <taxon>Sungouiella</taxon>
    </lineage>
</organism>
<dbReference type="PANTHER" id="PTHR12131">
    <property type="entry name" value="ATP-DEPENDENT RNA AND DNA HELICASE"/>
    <property type="match status" value="1"/>
</dbReference>
<dbReference type="PROSITE" id="PS51194">
    <property type="entry name" value="HELICASE_CTER"/>
    <property type="match status" value="1"/>
</dbReference>
<dbReference type="FunFam" id="3.40.50.300:FF:001549">
    <property type="entry name" value="SUV3p ATP-dependent RNA helicase"/>
    <property type="match status" value="1"/>
</dbReference>
<evidence type="ECO:0000313" key="12">
    <source>
        <dbReference type="EMBL" id="SGZ57645.1"/>
    </source>
</evidence>
<dbReference type="Gene3D" id="3.40.50.300">
    <property type="entry name" value="P-loop containing nucleotide triphosphate hydrolases"/>
    <property type="match status" value="2"/>
</dbReference>
<dbReference type="FunFam" id="3.40.50.300:FF:000269">
    <property type="entry name" value="ATP-dependent RNA helicase SUPV3L1, mitochondrial"/>
    <property type="match status" value="1"/>
</dbReference>
<name>A0A1L0GNG0_9ASCO</name>
<dbReference type="GO" id="GO:0016787">
    <property type="term" value="F:hydrolase activity"/>
    <property type="evidence" value="ECO:0007669"/>
    <property type="project" value="UniProtKB-KW"/>
</dbReference>
<reference evidence="12 13" key="1">
    <citation type="submission" date="2016-10" db="EMBL/GenBank/DDBJ databases">
        <authorList>
            <person name="de Groot N.N."/>
        </authorList>
    </citation>
    <scope>NUCLEOTIDE SEQUENCE [LARGE SCALE GENOMIC DNA]</scope>
    <source>
        <strain evidence="12 13">PYCC 4715</strain>
    </source>
</reference>
<dbReference type="GO" id="GO:0045025">
    <property type="term" value="C:mitochondrial degradosome"/>
    <property type="evidence" value="ECO:0007669"/>
    <property type="project" value="TreeGrafter"/>
</dbReference>
<evidence type="ECO:0000259" key="11">
    <source>
        <dbReference type="PROSITE" id="PS51194"/>
    </source>
</evidence>
<evidence type="ECO:0000256" key="1">
    <source>
        <dbReference type="ARBA" id="ARBA00004173"/>
    </source>
</evidence>
<evidence type="ECO:0000256" key="3">
    <source>
        <dbReference type="ARBA" id="ARBA00022741"/>
    </source>
</evidence>
<keyword evidence="5" id="KW-0347">Helicase</keyword>
<sequence>MAFRLRLFSTVHYCLNQSSSATDVAASARSSVNGIALIKNEQTPLDQLTTFTSASLEKIRAKLHQNKFVYPYNALNDLDTDAADALVDDFQSALMDKYNGFLNSKTPQFDQLTNITIADYLRPRLVNASPMLYLVYLNRYPDHLAQLKGYKSKQDILEALLTSLLYLHHSRRILQALPESDKTDINWDIGNPAEWYPQARKMKRKIIMHVGPTNSGKTYNSLKAFAAAKSGYYAGPLRLLAREIFEKYQSQGISCNLITGEEVIPSLDEFGNVTNLSSGTIEMIPLHKKMDVCIIDEIQMIADEMRGSAWTNAVLGVQAKELHLCGEESAVSLIKELVKATGDELLVKRYNRLGKLTVCQDPVGNFKRLQSGDCVITFSKKKILELKCRIEQETSYKVGVIYGALPPEIRSRESAKFNNGEYDVLVASDAIGMGLNLKIKRIVFWSTTKFNGTEMVDLSISATKQIAGRAGRYNPNGGELEGFVTAFNRKDLKYIQKTLRKPIADIKKACIWPPTEFWIHYMSSFRLPIPLVEAVWRFEGEVLKIKMKNYFLSEFEHQSQILNLLVKNNFHETMTIEDQVKLALVPMNLNFVAPVVVETALKFFECILTCESKTVFDFNFLHTTLLESDLTLASSYERAFSTLEALETNHKLVLVFMWLSQRWPTLFIDKESALDIKTLIEKRISEELLCLRRVAKRDRRGGRPQKKR</sequence>
<evidence type="ECO:0000256" key="8">
    <source>
        <dbReference type="ARBA" id="ARBA00023128"/>
    </source>
</evidence>
<gene>
    <name evidence="12" type="ORF">SAMEA4029009_CIC11G00000001698</name>
</gene>
<dbReference type="InterPro" id="IPR001650">
    <property type="entry name" value="Helicase_C-like"/>
</dbReference>
<dbReference type="AlphaFoldDB" id="A0A1L0GNG0"/>
<dbReference type="CDD" id="cd18805">
    <property type="entry name" value="SF2_C_suv3"/>
    <property type="match status" value="1"/>
</dbReference>
<proteinExistence type="predicted"/>